<feature type="compositionally biased region" description="Basic and acidic residues" evidence="1">
    <location>
        <begin position="61"/>
        <end position="103"/>
    </location>
</feature>
<dbReference type="NCBIfam" id="NF041109">
    <property type="entry name" value="VF_TspB_C_term"/>
    <property type="match status" value="1"/>
</dbReference>
<sequence length="190" mass="20126">MPVRAVAVQRLVEIPCPDEQPKPPKDKPLVLNPDNGRIRDNPKPGDRKDEGRTGEGGQDGKGGKDEGKGNGEGNGKGDGKGDGDGKGKGSGEGNGKGDAEGKGMFKGGAGSGHISEFRVPKSRDGLGWRGDFFLRNPNQCPQDKTMSVLGRQVVFSYAKICQYLDMLSPVVKAVFMFVAGLMVVKSIRAK</sequence>
<proteinExistence type="predicted"/>
<dbReference type="InterPro" id="IPR008708">
    <property type="entry name" value="Neisseria_TspB"/>
</dbReference>
<evidence type="ECO:0000256" key="1">
    <source>
        <dbReference type="SAM" id="MobiDB-lite"/>
    </source>
</evidence>
<name>A0A3S9SJT4_EIKCO</name>
<gene>
    <name evidence="2" type="ORF">ELB75_07080</name>
</gene>
<feature type="region of interest" description="Disordered" evidence="1">
    <location>
        <begin position="1"/>
        <end position="119"/>
    </location>
</feature>
<feature type="compositionally biased region" description="Basic and acidic residues" evidence="1">
    <location>
        <begin position="36"/>
        <end position="53"/>
    </location>
</feature>
<accession>A0A3S9SJT4</accession>
<protein>
    <submittedName>
        <fullName evidence="2">Uncharacterized protein</fullName>
    </submittedName>
</protein>
<feature type="compositionally biased region" description="Basic and acidic residues" evidence="1">
    <location>
        <begin position="19"/>
        <end position="28"/>
    </location>
</feature>
<reference evidence="2 3" key="1">
    <citation type="submission" date="2018-12" db="EMBL/GenBank/DDBJ databases">
        <title>Genome sequencing of Eikenella corrodens KCOM 3110 (= JS217).</title>
        <authorList>
            <person name="Koo J.-K."/>
            <person name="Park S.-N."/>
            <person name="Lim Y.K."/>
        </authorList>
    </citation>
    <scope>NUCLEOTIDE SEQUENCE [LARGE SCALE GENOMIC DNA]</scope>
    <source>
        <strain evidence="2 3">KCOM 3110</strain>
    </source>
</reference>
<evidence type="ECO:0000313" key="2">
    <source>
        <dbReference type="EMBL" id="AZR59805.1"/>
    </source>
</evidence>
<evidence type="ECO:0000313" key="3">
    <source>
        <dbReference type="Proteomes" id="UP000282435"/>
    </source>
</evidence>
<dbReference type="AlphaFoldDB" id="A0A3S9SJT4"/>
<organism evidence="2 3">
    <name type="scientific">Eikenella corrodens</name>
    <dbReference type="NCBI Taxonomy" id="539"/>
    <lineage>
        <taxon>Bacteria</taxon>
        <taxon>Pseudomonadati</taxon>
        <taxon>Pseudomonadota</taxon>
        <taxon>Betaproteobacteria</taxon>
        <taxon>Neisseriales</taxon>
        <taxon>Neisseriaceae</taxon>
        <taxon>Eikenella</taxon>
    </lineage>
</organism>
<dbReference type="RefSeq" id="WP_126983327.1">
    <property type="nucleotide sequence ID" value="NZ_CP034670.1"/>
</dbReference>
<dbReference type="EMBL" id="CP034670">
    <property type="protein sequence ID" value="AZR59805.1"/>
    <property type="molecule type" value="Genomic_DNA"/>
</dbReference>
<dbReference type="Proteomes" id="UP000282435">
    <property type="component" value="Chromosome"/>
</dbReference>
<dbReference type="Pfam" id="PF05616">
    <property type="entry name" value="Neisseria_TspB"/>
    <property type="match status" value="1"/>
</dbReference>